<feature type="compositionally biased region" description="Acidic residues" evidence="1">
    <location>
        <begin position="68"/>
        <end position="89"/>
    </location>
</feature>
<feature type="compositionally biased region" description="Acidic residues" evidence="1">
    <location>
        <begin position="150"/>
        <end position="161"/>
    </location>
</feature>
<evidence type="ECO:0000313" key="3">
    <source>
        <dbReference type="Proteomes" id="UP001500945"/>
    </source>
</evidence>
<feature type="region of interest" description="Disordered" evidence="1">
    <location>
        <begin position="293"/>
        <end position="386"/>
    </location>
</feature>
<sequence length="386" mass="40537">MADTALRVLSGRAVGELTAVEVHLVITDMALFGVGDPKRSVNEPARIPGHGSVPAPIARAWLRKNLDPDDDDEPDDAAGDDTVPDDAPDDTVPREAAGVDDVVPDDHVPDEPVPNDALRDDAEPDETGPDEATQDADGDEAEPELAVPDEAADDAELDEAGADPAGPEATADGPAGGATARSRGAGQGTRARKPEAGSRVARVWLRRLYTSPDGRDLVGMDSRRRTFSGLLRRMLVLRDDVCTTPWCQAPIVHADHAHPARAGGVTGYGNGDGRCARCNQVKEAPGWSVRVIDDGLPGRNRPRRVEVTTPTGHPYRSVAPPLTGWGWEETPGPDIPRPADDQDLGAEHSSAPATPGMDHPTGSPPPEPATSRKPWCSAAADGTPAS</sequence>
<evidence type="ECO:0008006" key="4">
    <source>
        <dbReference type="Google" id="ProtNLM"/>
    </source>
</evidence>
<comment type="caution">
    <text evidence="2">The sequence shown here is derived from an EMBL/GenBank/DDBJ whole genome shotgun (WGS) entry which is preliminary data.</text>
</comment>
<dbReference type="EMBL" id="BAABGM010000010">
    <property type="protein sequence ID" value="GAA4403663.1"/>
    <property type="molecule type" value="Genomic_DNA"/>
</dbReference>
<feature type="region of interest" description="Disordered" evidence="1">
    <location>
        <begin position="63"/>
        <end position="197"/>
    </location>
</feature>
<organism evidence="2 3">
    <name type="scientific">Fodinibacter luteus</name>
    <dbReference type="NCBI Taxonomy" id="552064"/>
    <lineage>
        <taxon>Bacteria</taxon>
        <taxon>Bacillati</taxon>
        <taxon>Actinomycetota</taxon>
        <taxon>Actinomycetes</taxon>
        <taxon>Micrococcales</taxon>
        <taxon>Intrasporangiaceae</taxon>
        <taxon>Fodinibacter (ex Wang et al. 2009)</taxon>
    </lineage>
</organism>
<evidence type="ECO:0000256" key="1">
    <source>
        <dbReference type="SAM" id="MobiDB-lite"/>
    </source>
</evidence>
<protein>
    <recommendedName>
        <fullName evidence="4">HNH endonuclease</fullName>
    </recommendedName>
</protein>
<feature type="compositionally biased region" description="Acidic residues" evidence="1">
    <location>
        <begin position="122"/>
        <end position="143"/>
    </location>
</feature>
<dbReference type="Proteomes" id="UP001500945">
    <property type="component" value="Unassembled WGS sequence"/>
</dbReference>
<name>A0ABP8KD31_9MICO</name>
<accession>A0ABP8KD31</accession>
<reference evidence="3" key="1">
    <citation type="journal article" date="2019" name="Int. J. Syst. Evol. Microbiol.">
        <title>The Global Catalogue of Microorganisms (GCM) 10K type strain sequencing project: providing services to taxonomists for standard genome sequencing and annotation.</title>
        <authorList>
            <consortium name="The Broad Institute Genomics Platform"/>
            <consortium name="The Broad Institute Genome Sequencing Center for Infectious Disease"/>
            <person name="Wu L."/>
            <person name="Ma J."/>
        </authorList>
    </citation>
    <scope>NUCLEOTIDE SEQUENCE [LARGE SCALE GENOMIC DNA]</scope>
    <source>
        <strain evidence="3">JCM 17809</strain>
    </source>
</reference>
<keyword evidence="3" id="KW-1185">Reference proteome</keyword>
<evidence type="ECO:0000313" key="2">
    <source>
        <dbReference type="EMBL" id="GAA4403663.1"/>
    </source>
</evidence>
<feature type="compositionally biased region" description="Low complexity" evidence="1">
    <location>
        <begin position="162"/>
        <end position="184"/>
    </location>
</feature>
<gene>
    <name evidence="2" type="ORF">GCM10023168_15380</name>
</gene>
<proteinExistence type="predicted"/>